<dbReference type="AlphaFoldDB" id="A0A3Q0RXD1"/>
<dbReference type="Ensembl" id="ENSACIT00000017724.1">
    <property type="protein sequence ID" value="ENSACIP00000017254.1"/>
    <property type="gene ID" value="ENSACIG00000013462.1"/>
</dbReference>
<reference evidence="2" key="2">
    <citation type="submission" date="2025-09" db="UniProtKB">
        <authorList>
            <consortium name="Ensembl"/>
        </authorList>
    </citation>
    <scope>IDENTIFICATION</scope>
</reference>
<keyword evidence="1" id="KW-1133">Transmembrane helix</keyword>
<protein>
    <submittedName>
        <fullName evidence="2">Uncharacterized protein</fullName>
    </submittedName>
</protein>
<sequence>MSEFRIHHDVNELLSLLHVRGGDGAEGYIDLLQKHRTPYVTTTVSAHSAKVGLLWLCVVFPLLSAVHCDGFSICKVTRRGRVKATGYRINPLF</sequence>
<evidence type="ECO:0000256" key="1">
    <source>
        <dbReference type="SAM" id="Phobius"/>
    </source>
</evidence>
<proteinExistence type="predicted"/>
<reference evidence="2" key="1">
    <citation type="submission" date="2025-08" db="UniProtKB">
        <authorList>
            <consortium name="Ensembl"/>
        </authorList>
    </citation>
    <scope>IDENTIFICATION</scope>
</reference>
<dbReference type="GeneTree" id="ENSGT00940000180823"/>
<name>A0A3Q0RXD1_AMPCI</name>
<evidence type="ECO:0000313" key="3">
    <source>
        <dbReference type="Proteomes" id="UP000261340"/>
    </source>
</evidence>
<accession>A0A3Q0RXD1</accession>
<organism evidence="2 3">
    <name type="scientific">Amphilophus citrinellus</name>
    <name type="common">Midas cichlid</name>
    <name type="synonym">Cichlasoma citrinellum</name>
    <dbReference type="NCBI Taxonomy" id="61819"/>
    <lineage>
        <taxon>Eukaryota</taxon>
        <taxon>Metazoa</taxon>
        <taxon>Chordata</taxon>
        <taxon>Craniata</taxon>
        <taxon>Vertebrata</taxon>
        <taxon>Euteleostomi</taxon>
        <taxon>Actinopterygii</taxon>
        <taxon>Neopterygii</taxon>
        <taxon>Teleostei</taxon>
        <taxon>Neoteleostei</taxon>
        <taxon>Acanthomorphata</taxon>
        <taxon>Ovalentaria</taxon>
        <taxon>Cichlomorphae</taxon>
        <taxon>Cichliformes</taxon>
        <taxon>Cichlidae</taxon>
        <taxon>New World cichlids</taxon>
        <taxon>Cichlasomatinae</taxon>
        <taxon>Heroini</taxon>
        <taxon>Amphilophus</taxon>
    </lineage>
</organism>
<dbReference type="Proteomes" id="UP000261340">
    <property type="component" value="Unplaced"/>
</dbReference>
<keyword evidence="1" id="KW-0812">Transmembrane</keyword>
<keyword evidence="3" id="KW-1185">Reference proteome</keyword>
<feature type="transmembrane region" description="Helical" evidence="1">
    <location>
        <begin position="53"/>
        <end position="74"/>
    </location>
</feature>
<keyword evidence="1" id="KW-0472">Membrane</keyword>
<dbReference type="STRING" id="61819.ENSACIP00000017254"/>
<evidence type="ECO:0000313" key="2">
    <source>
        <dbReference type="Ensembl" id="ENSACIP00000017254.1"/>
    </source>
</evidence>